<dbReference type="PANTHER" id="PTHR42760:SF133">
    <property type="entry name" value="3-OXOACYL-[ACYL-CARRIER-PROTEIN] REDUCTASE"/>
    <property type="match status" value="1"/>
</dbReference>
<dbReference type="CDD" id="cd05233">
    <property type="entry name" value="SDR_c"/>
    <property type="match status" value="1"/>
</dbReference>
<evidence type="ECO:0000256" key="2">
    <source>
        <dbReference type="ARBA" id="ARBA00023002"/>
    </source>
</evidence>
<name>A0A6I6ILT4_9RHOB</name>
<dbReference type="PANTHER" id="PTHR42760">
    <property type="entry name" value="SHORT-CHAIN DEHYDROGENASES/REDUCTASES FAMILY MEMBER"/>
    <property type="match status" value="1"/>
</dbReference>
<comment type="similarity">
    <text evidence="1 3">Belongs to the short-chain dehydrogenases/reductases (SDR) family.</text>
</comment>
<dbReference type="PRINTS" id="PR00080">
    <property type="entry name" value="SDRFAMILY"/>
</dbReference>
<dbReference type="AlphaFoldDB" id="A0A6I6ILT4"/>
<reference evidence="5" key="1">
    <citation type="submission" date="2018-12" db="EMBL/GenBank/DDBJ databases">
        <title>Complete genome sequence of Roseovarius sp. MME-070.</title>
        <authorList>
            <person name="Nam Y.-D."/>
            <person name="Kang J."/>
            <person name="Chung W.-H."/>
            <person name="Park Y.S."/>
        </authorList>
    </citation>
    <scope>NUCLEOTIDE SEQUENCE [LARGE SCALE GENOMIC DNA]</scope>
    <source>
        <strain evidence="5">MME-070</strain>
    </source>
</reference>
<evidence type="ECO:0000313" key="4">
    <source>
        <dbReference type="EMBL" id="QGX98030.1"/>
    </source>
</evidence>
<dbReference type="GO" id="GO:0016616">
    <property type="term" value="F:oxidoreductase activity, acting on the CH-OH group of donors, NAD or NADP as acceptor"/>
    <property type="evidence" value="ECO:0007669"/>
    <property type="project" value="TreeGrafter"/>
</dbReference>
<proteinExistence type="inferred from homology"/>
<sequence length="301" mass="31277">MASLRTIQTITCTPGKVCFRIKGAANDVALLFCIIGCKFGQESNMEISGAVAFVTGGSGGLGSRICSRLADDGVAVAIGYNQGQERAEEVKTQVTANGGVAITVQVDQMVPASIDAAVSRVVGELGSLDILVNNAAIASGGHSIDPGDLDAFTPEIWDEMMAVNVRGPYLVARSAAGHLRASKWGRIVNIGSTLGHGDWYQDRIFAPSKAAVIPLTRFLAASLAPDVTVNCVAPGLMVETALGGGGPKPGENNKAYDAWRDRSALKGFTDIDDVASQVVSFCKARSITGQSVGIDAGVHFH</sequence>
<dbReference type="SUPFAM" id="SSF51735">
    <property type="entry name" value="NAD(P)-binding Rossmann-fold domains"/>
    <property type="match status" value="1"/>
</dbReference>
<keyword evidence="5" id="KW-1185">Reference proteome</keyword>
<dbReference type="Gene3D" id="3.40.50.720">
    <property type="entry name" value="NAD(P)-binding Rossmann-like Domain"/>
    <property type="match status" value="1"/>
</dbReference>
<evidence type="ECO:0000256" key="1">
    <source>
        <dbReference type="ARBA" id="ARBA00006484"/>
    </source>
</evidence>
<protein>
    <submittedName>
        <fullName evidence="4">SDR family NAD(P)-dependent oxidoreductase</fullName>
    </submittedName>
</protein>
<dbReference type="PRINTS" id="PR00081">
    <property type="entry name" value="GDHRDH"/>
</dbReference>
<dbReference type="InterPro" id="IPR002347">
    <property type="entry name" value="SDR_fam"/>
</dbReference>
<dbReference type="Proteomes" id="UP000428330">
    <property type="component" value="Chromosome"/>
</dbReference>
<dbReference type="EMBL" id="CP034348">
    <property type="protein sequence ID" value="QGX98030.1"/>
    <property type="molecule type" value="Genomic_DNA"/>
</dbReference>
<dbReference type="InterPro" id="IPR036291">
    <property type="entry name" value="NAD(P)-bd_dom_sf"/>
</dbReference>
<accession>A0A6I6ILT4</accession>
<evidence type="ECO:0000313" key="5">
    <source>
        <dbReference type="Proteomes" id="UP000428330"/>
    </source>
</evidence>
<keyword evidence="2" id="KW-0560">Oxidoreductase</keyword>
<gene>
    <name evidence="4" type="ORF">EI983_06970</name>
</gene>
<organism evidence="4 5">
    <name type="scientific">Roseovarius faecimaris</name>
    <dbReference type="NCBI Taxonomy" id="2494550"/>
    <lineage>
        <taxon>Bacteria</taxon>
        <taxon>Pseudomonadati</taxon>
        <taxon>Pseudomonadota</taxon>
        <taxon>Alphaproteobacteria</taxon>
        <taxon>Rhodobacterales</taxon>
        <taxon>Roseobacteraceae</taxon>
        <taxon>Roseovarius</taxon>
    </lineage>
</organism>
<dbReference type="Pfam" id="PF00106">
    <property type="entry name" value="adh_short"/>
    <property type="match status" value="1"/>
</dbReference>
<dbReference type="KEGG" id="rom:EI983_06970"/>
<evidence type="ECO:0000256" key="3">
    <source>
        <dbReference type="RuleBase" id="RU000363"/>
    </source>
</evidence>